<proteinExistence type="predicted"/>
<evidence type="ECO:0000259" key="2">
    <source>
        <dbReference type="SMART" id="SM00460"/>
    </source>
</evidence>
<dbReference type="EMBL" id="JADIMM010000076">
    <property type="protein sequence ID" value="MBO8457742.1"/>
    <property type="molecule type" value="Genomic_DNA"/>
</dbReference>
<evidence type="ECO:0000256" key="1">
    <source>
        <dbReference type="SAM" id="SignalP"/>
    </source>
</evidence>
<name>A0A9D9N2A4_9SPIR</name>
<feature type="signal peptide" evidence="1">
    <location>
        <begin position="1"/>
        <end position="21"/>
    </location>
</feature>
<accession>A0A9D9N2A4</accession>
<dbReference type="Gene3D" id="3.10.620.30">
    <property type="match status" value="1"/>
</dbReference>
<dbReference type="Pfam" id="PF01841">
    <property type="entry name" value="Transglut_core"/>
    <property type="match status" value="1"/>
</dbReference>
<protein>
    <recommendedName>
        <fullName evidence="2">Transglutaminase-like domain-containing protein</fullName>
    </recommendedName>
</protein>
<dbReference type="AlphaFoldDB" id="A0A9D9N2A4"/>
<dbReference type="InterPro" id="IPR038765">
    <property type="entry name" value="Papain-like_cys_pep_sf"/>
</dbReference>
<dbReference type="InterPro" id="IPR002931">
    <property type="entry name" value="Transglutaminase-like"/>
</dbReference>
<dbReference type="PANTHER" id="PTHR33490">
    <property type="entry name" value="BLR5614 PROTEIN-RELATED"/>
    <property type="match status" value="1"/>
</dbReference>
<feature type="chain" id="PRO_5039216148" description="Transglutaminase-like domain-containing protein" evidence="1">
    <location>
        <begin position="22"/>
        <end position="351"/>
    </location>
</feature>
<dbReference type="Proteomes" id="UP000823638">
    <property type="component" value="Unassembled WGS sequence"/>
</dbReference>
<reference evidence="3" key="1">
    <citation type="submission" date="2020-10" db="EMBL/GenBank/DDBJ databases">
        <authorList>
            <person name="Gilroy R."/>
        </authorList>
    </citation>
    <scope>NUCLEOTIDE SEQUENCE</scope>
    <source>
        <strain evidence="3">10532</strain>
    </source>
</reference>
<sequence>MKRLFYFLFCFFILLSGCAFNPGDFSNEETQETTGSFNPLTGVFSPYLYYGRSLLTKEEQAGYDFILKAFLTQPATEEEKSRTQIIVQLKENGFFLTEAQVVKIFDFICKDEPRMALLTSSVIPRRSPAISDTYDSLGENPAKTAYFDNAFKGMALGTFWETYHKPQTEEMEEHIAPILESVKEGMTTAQKVRAIHDAFLATVAYGTINSRGDGNLRGAFLNPLNTPDAKVRRVVCQGYAVSFLYLLMRCGIPAITVTGTALSTPGDPDTKGSHAWNKVCIDGEWYLCDPTHDDSPVWNSDSCIYNYFLKADSSVPTHEEGVLPDGSKTGYPVFPKTGTTDYPLEKTEFRQ</sequence>
<gene>
    <name evidence="3" type="ORF">IAA81_05890</name>
</gene>
<comment type="caution">
    <text evidence="3">The sequence shown here is derived from an EMBL/GenBank/DDBJ whole genome shotgun (WGS) entry which is preliminary data.</text>
</comment>
<dbReference type="SMART" id="SM00460">
    <property type="entry name" value="TGc"/>
    <property type="match status" value="1"/>
</dbReference>
<organism evidence="3 4">
    <name type="scientific">Candidatus Gallitreponema excrementavium</name>
    <dbReference type="NCBI Taxonomy" id="2840840"/>
    <lineage>
        <taxon>Bacteria</taxon>
        <taxon>Pseudomonadati</taxon>
        <taxon>Spirochaetota</taxon>
        <taxon>Spirochaetia</taxon>
        <taxon>Spirochaetales</taxon>
        <taxon>Candidatus Gallitreponema</taxon>
    </lineage>
</organism>
<reference evidence="3" key="2">
    <citation type="journal article" date="2021" name="PeerJ">
        <title>Extensive microbial diversity within the chicken gut microbiome revealed by metagenomics and culture.</title>
        <authorList>
            <person name="Gilroy R."/>
            <person name="Ravi A."/>
            <person name="Getino M."/>
            <person name="Pursley I."/>
            <person name="Horton D.L."/>
            <person name="Alikhan N.F."/>
            <person name="Baker D."/>
            <person name="Gharbi K."/>
            <person name="Hall N."/>
            <person name="Watson M."/>
            <person name="Adriaenssens E.M."/>
            <person name="Foster-Nyarko E."/>
            <person name="Jarju S."/>
            <person name="Secka A."/>
            <person name="Antonio M."/>
            <person name="Oren A."/>
            <person name="Chaudhuri R.R."/>
            <person name="La Ragione R."/>
            <person name="Hildebrand F."/>
            <person name="Pallen M.J."/>
        </authorList>
    </citation>
    <scope>NUCLEOTIDE SEQUENCE</scope>
    <source>
        <strain evidence="3">10532</strain>
    </source>
</reference>
<evidence type="ECO:0000313" key="4">
    <source>
        <dbReference type="Proteomes" id="UP000823638"/>
    </source>
</evidence>
<feature type="domain" description="Transglutaminase-like" evidence="2">
    <location>
        <begin position="228"/>
        <end position="292"/>
    </location>
</feature>
<evidence type="ECO:0000313" key="3">
    <source>
        <dbReference type="EMBL" id="MBO8457742.1"/>
    </source>
</evidence>
<dbReference type="SUPFAM" id="SSF54001">
    <property type="entry name" value="Cysteine proteinases"/>
    <property type="match status" value="1"/>
</dbReference>
<keyword evidence="1" id="KW-0732">Signal</keyword>
<dbReference type="PROSITE" id="PS51257">
    <property type="entry name" value="PROKAR_LIPOPROTEIN"/>
    <property type="match status" value="1"/>
</dbReference>